<evidence type="ECO:0000256" key="2">
    <source>
        <dbReference type="ARBA" id="ARBA00023082"/>
    </source>
</evidence>
<name>A0ABS6G189_9FIRM</name>
<proteinExistence type="predicted"/>
<reference evidence="5 6" key="1">
    <citation type="submission" date="2021-06" db="EMBL/GenBank/DDBJ databases">
        <authorList>
            <person name="Sun Q."/>
            <person name="Li D."/>
        </authorList>
    </citation>
    <scope>NUCLEOTIDE SEQUENCE [LARGE SCALE GENOMIC DNA]</scope>
    <source>
        <strain evidence="5 6">MSJ-5</strain>
    </source>
</reference>
<keyword evidence="1" id="KW-0805">Transcription regulation</keyword>
<keyword evidence="6" id="KW-1185">Reference proteome</keyword>
<dbReference type="PANTHER" id="PTHR43133:SF60">
    <property type="entry name" value="RNA POLYMERASE SIGMA FACTOR SIGV"/>
    <property type="match status" value="1"/>
</dbReference>
<dbReference type="EMBL" id="JAHLQK010000001">
    <property type="protein sequence ID" value="MBU5675106.1"/>
    <property type="molecule type" value="Genomic_DNA"/>
</dbReference>
<dbReference type="PANTHER" id="PTHR43133">
    <property type="entry name" value="RNA POLYMERASE ECF-TYPE SIGMA FACTO"/>
    <property type="match status" value="1"/>
</dbReference>
<keyword evidence="3" id="KW-0804">Transcription</keyword>
<comment type="caution">
    <text evidence="5">The sequence shown here is derived from an EMBL/GenBank/DDBJ whole genome shotgun (WGS) entry which is preliminary data.</text>
</comment>
<dbReference type="Proteomes" id="UP000779508">
    <property type="component" value="Unassembled WGS sequence"/>
</dbReference>
<gene>
    <name evidence="5" type="ORF">KQI88_01580</name>
</gene>
<evidence type="ECO:0000256" key="3">
    <source>
        <dbReference type="ARBA" id="ARBA00023163"/>
    </source>
</evidence>
<organism evidence="5 6">
    <name type="scientific">Alkaliphilus flagellatus</name>
    <dbReference type="NCBI Taxonomy" id="2841507"/>
    <lineage>
        <taxon>Bacteria</taxon>
        <taxon>Bacillati</taxon>
        <taxon>Bacillota</taxon>
        <taxon>Clostridia</taxon>
        <taxon>Peptostreptococcales</taxon>
        <taxon>Natronincolaceae</taxon>
        <taxon>Alkaliphilus</taxon>
    </lineage>
</organism>
<protein>
    <submittedName>
        <fullName evidence="5">Sigma-70 family RNA polymerase sigma factor</fullName>
    </submittedName>
</protein>
<accession>A0ABS6G189</accession>
<dbReference type="InterPro" id="IPR014284">
    <property type="entry name" value="RNA_pol_sigma-70_dom"/>
</dbReference>
<dbReference type="NCBIfam" id="TIGR02937">
    <property type="entry name" value="sigma70-ECF"/>
    <property type="match status" value="1"/>
</dbReference>
<evidence type="ECO:0000313" key="5">
    <source>
        <dbReference type="EMBL" id="MBU5675106.1"/>
    </source>
</evidence>
<feature type="domain" description="RNA polymerase sigma-70 region 2" evidence="4">
    <location>
        <begin position="23"/>
        <end position="89"/>
    </location>
</feature>
<evidence type="ECO:0000256" key="1">
    <source>
        <dbReference type="ARBA" id="ARBA00023015"/>
    </source>
</evidence>
<sequence>MDRDKRLIKKIKKKSSKAAANELVSIYYEEIYSYVYKQTVDKELSMDLTQEIFISMLKSIYSYDEKKASFRTWLYRIATYRIVDYYRSKYYKYTSIAVSIDDFNIYDEENIEVIVENKEEVKKIIDIVNRFDAANQQIFRLKLFADYTFLEISNTLQISESTVKTKYYSMLRKIRKDLEVV</sequence>
<evidence type="ECO:0000313" key="6">
    <source>
        <dbReference type="Proteomes" id="UP000779508"/>
    </source>
</evidence>
<dbReference type="RefSeq" id="WP_216414609.1">
    <property type="nucleotide sequence ID" value="NZ_JAHLQK010000001.1"/>
</dbReference>
<dbReference type="InterPro" id="IPR007627">
    <property type="entry name" value="RNA_pol_sigma70_r2"/>
</dbReference>
<evidence type="ECO:0000259" key="4">
    <source>
        <dbReference type="Pfam" id="PF04542"/>
    </source>
</evidence>
<keyword evidence="2" id="KW-0731">Sigma factor</keyword>
<dbReference type="InterPro" id="IPR039425">
    <property type="entry name" value="RNA_pol_sigma-70-like"/>
</dbReference>
<dbReference type="Pfam" id="PF04542">
    <property type="entry name" value="Sigma70_r2"/>
    <property type="match status" value="1"/>
</dbReference>